<dbReference type="InterPro" id="IPR052186">
    <property type="entry name" value="Hydantoin_racemase-like"/>
</dbReference>
<dbReference type="Gene3D" id="3.40.50.12500">
    <property type="match status" value="1"/>
</dbReference>
<comment type="similarity">
    <text evidence="1">Belongs to the HyuE racemase family.</text>
</comment>
<dbReference type="FunFam" id="3.40.50.12500:FF:000001">
    <property type="entry name" value="Putative hydantoin racemase"/>
    <property type="match status" value="1"/>
</dbReference>
<dbReference type="InterPro" id="IPR015942">
    <property type="entry name" value="Asp/Glu/hydantoin_racemase"/>
</dbReference>
<evidence type="ECO:0000313" key="7">
    <source>
        <dbReference type="Proteomes" id="UP000709437"/>
    </source>
</evidence>
<comment type="catalytic activity">
    <reaction evidence="5">
        <text>D-5-benzylhydantoin = L-5-benzylhydantoin</text>
        <dbReference type="Rhea" id="RHEA:83991"/>
        <dbReference type="ChEBI" id="CHEBI:176864"/>
        <dbReference type="ChEBI" id="CHEBI:233540"/>
    </reaction>
</comment>
<dbReference type="InterPro" id="IPR053714">
    <property type="entry name" value="Iso_Racemase_Enz_sf"/>
</dbReference>
<dbReference type="AlphaFoldDB" id="A0A9Q2ZNQ6"/>
<evidence type="ECO:0000256" key="1">
    <source>
        <dbReference type="ARBA" id="ARBA00038414"/>
    </source>
</evidence>
<evidence type="ECO:0000256" key="4">
    <source>
        <dbReference type="ARBA" id="ARBA00067972"/>
    </source>
</evidence>
<sequence>MRIRVVNPNTTASMTRSIGVAAQAVAAPGTLIEAVEPTMGPASIESHYEEALAVPGLLEQIARGEQDGVDAFVVACFGDPGLDAARELATVPVIGIAEAGFHAAAMLGRRFGVVTTLTRTTGRAHELAQRYGFAPLVTEIRACEVPVLELDDPASGARALVTEECRAVIDGGADAVVLGCAGMADFCAEISLAIGAPVVDGVAAATVLAESLVRLGVSTGKRGEYALPPTKAMSGLLAGFERHPVAVATAGAGA</sequence>
<dbReference type="EMBL" id="JAHEWX010000001">
    <property type="protein sequence ID" value="MBT1540472.1"/>
    <property type="molecule type" value="Genomic_DNA"/>
</dbReference>
<comment type="catalytic activity">
    <reaction evidence="2">
        <text>a D-5-monosubstituted hydantoin = a L-5-monosubstituted hydantoin</text>
        <dbReference type="Rhea" id="RHEA:46624"/>
        <dbReference type="ChEBI" id="CHEBI:86339"/>
        <dbReference type="ChEBI" id="CHEBI:86340"/>
        <dbReference type="EC" id="5.1.99.5"/>
    </reaction>
</comment>
<proteinExistence type="inferred from homology"/>
<dbReference type="RefSeq" id="WP_056070507.1">
    <property type="nucleotide sequence ID" value="NZ_JAHEWX010000001.1"/>
</dbReference>
<dbReference type="EC" id="5.1.99.5" evidence="3"/>
<protein>
    <recommendedName>
        <fullName evidence="4">Hydantoin racemase</fullName>
        <ecNumber evidence="3">5.1.99.5</ecNumber>
    </recommendedName>
</protein>
<dbReference type="PANTHER" id="PTHR28047">
    <property type="entry name" value="PROTEIN DCG1"/>
    <property type="match status" value="1"/>
</dbReference>
<dbReference type="Pfam" id="PF01177">
    <property type="entry name" value="Asp_Glu_race"/>
    <property type="match status" value="1"/>
</dbReference>
<evidence type="ECO:0000256" key="3">
    <source>
        <dbReference type="ARBA" id="ARBA00066406"/>
    </source>
</evidence>
<dbReference type="Proteomes" id="UP000709437">
    <property type="component" value="Unassembled WGS sequence"/>
</dbReference>
<organism evidence="6 7">
    <name type="scientific">Curtobacterium flaccumfaciens pv. flaccumfaciens</name>
    <dbReference type="NCBI Taxonomy" id="138532"/>
    <lineage>
        <taxon>Bacteria</taxon>
        <taxon>Bacillati</taxon>
        <taxon>Actinomycetota</taxon>
        <taxon>Actinomycetes</taxon>
        <taxon>Micrococcales</taxon>
        <taxon>Microbacteriaceae</taxon>
        <taxon>Curtobacterium</taxon>
    </lineage>
</organism>
<evidence type="ECO:0000256" key="2">
    <source>
        <dbReference type="ARBA" id="ARBA00051635"/>
    </source>
</evidence>
<dbReference type="GO" id="GO:0036348">
    <property type="term" value="F:hydantoin racemase activity"/>
    <property type="evidence" value="ECO:0007669"/>
    <property type="project" value="UniProtKB-EC"/>
</dbReference>
<name>A0A9Q2ZNQ6_9MICO</name>
<gene>
    <name evidence="6" type="ORF">KK103_01750</name>
</gene>
<dbReference type="PANTHER" id="PTHR28047:SF5">
    <property type="entry name" value="PROTEIN DCG1"/>
    <property type="match status" value="1"/>
</dbReference>
<evidence type="ECO:0000256" key="5">
    <source>
        <dbReference type="ARBA" id="ARBA00093199"/>
    </source>
</evidence>
<evidence type="ECO:0000313" key="6">
    <source>
        <dbReference type="EMBL" id="MBT1540472.1"/>
    </source>
</evidence>
<comment type="caution">
    <text evidence="6">The sequence shown here is derived from an EMBL/GenBank/DDBJ whole genome shotgun (WGS) entry which is preliminary data.</text>
</comment>
<dbReference type="GO" id="GO:0047661">
    <property type="term" value="F:amino-acid racemase activity"/>
    <property type="evidence" value="ECO:0007669"/>
    <property type="project" value="InterPro"/>
</dbReference>
<reference evidence="6" key="1">
    <citation type="submission" date="2021-05" db="EMBL/GenBank/DDBJ databases">
        <title>Whole genome sequence of Curtobacterium flaccumfaciens pv. flaccumfaciens strain CFBP 3417.</title>
        <authorList>
            <person name="Osdaghi E."/>
            <person name="Taghouti G."/>
            <person name="Portier P."/>
            <person name="Fazliarab A."/>
            <person name="Taghavi S.M."/>
            <person name="Briand M."/>
            <person name="Le-Saux M."/>
            <person name="Jacques M.-A."/>
        </authorList>
    </citation>
    <scope>NUCLEOTIDE SEQUENCE</scope>
    <source>
        <strain evidence="6">CFBP 3417</strain>
    </source>
</reference>
<accession>A0A9Q2ZNQ6</accession>